<dbReference type="Proteomes" id="UP000186607">
    <property type="component" value="Unassembled WGS sequence"/>
</dbReference>
<dbReference type="STRING" id="249408.BOO71_0015076"/>
<comment type="caution">
    <text evidence="1">The sequence shown here is derived from an EMBL/GenBank/DDBJ whole genome shotgun (WGS) entry which is preliminary data.</text>
</comment>
<organism evidence="1 2">
    <name type="scientific">Deinococcus marmoris</name>
    <dbReference type="NCBI Taxonomy" id="249408"/>
    <lineage>
        <taxon>Bacteria</taxon>
        <taxon>Thermotogati</taxon>
        <taxon>Deinococcota</taxon>
        <taxon>Deinococci</taxon>
        <taxon>Deinococcales</taxon>
        <taxon>Deinococcaceae</taxon>
        <taxon>Deinococcus</taxon>
    </lineage>
</organism>
<proteinExistence type="predicted"/>
<accession>A0A1U7NR49</accession>
<dbReference type="RefSeq" id="WP_075837086.1">
    <property type="nucleotide sequence ID" value="NZ_MSTI01000183.1"/>
</dbReference>
<evidence type="ECO:0000313" key="1">
    <source>
        <dbReference type="EMBL" id="OLV15392.1"/>
    </source>
</evidence>
<gene>
    <name evidence="1" type="ORF">BOO71_0015076</name>
</gene>
<dbReference type="OrthoDB" id="3543471at2"/>
<reference evidence="1 2" key="1">
    <citation type="submission" date="2017-01" db="EMBL/GenBank/DDBJ databases">
        <title>Genome Analysis of Deinococcus marmoris KOPRI26562.</title>
        <authorList>
            <person name="Kim J.H."/>
            <person name="Oh H.-M."/>
        </authorList>
    </citation>
    <scope>NUCLEOTIDE SEQUENCE [LARGE SCALE GENOMIC DNA]</scope>
    <source>
        <strain evidence="1 2">KOPRI26562</strain>
    </source>
</reference>
<name>A0A1U7NR49_9DEIO</name>
<sequence>MTESGRTEKARRVLGTLRAAMSRSLNSEGIPMLLALVDERGTMPVVTDPETLAQGELLAGRVQEVRETLAPDMPDRDHGGVVRALIMAVHELTDLKAPDVLQESNG</sequence>
<dbReference type="EMBL" id="MSTI01000183">
    <property type="protein sequence ID" value="OLV15392.1"/>
    <property type="molecule type" value="Genomic_DNA"/>
</dbReference>
<evidence type="ECO:0000313" key="2">
    <source>
        <dbReference type="Proteomes" id="UP000186607"/>
    </source>
</evidence>
<protein>
    <submittedName>
        <fullName evidence="1">Uncharacterized protein</fullName>
    </submittedName>
</protein>
<dbReference type="AlphaFoldDB" id="A0A1U7NR49"/>
<keyword evidence="2" id="KW-1185">Reference proteome</keyword>